<feature type="non-terminal residue" evidence="1">
    <location>
        <position position="1"/>
    </location>
</feature>
<comment type="caution">
    <text evidence="1">The sequence shown here is derived from an EMBL/GenBank/DDBJ whole genome shotgun (WGS) entry which is preliminary data.</text>
</comment>
<dbReference type="AlphaFoldDB" id="X0U6N4"/>
<reference evidence="1" key="1">
    <citation type="journal article" date="2014" name="Front. Microbiol.">
        <title>High frequency of phylogenetically diverse reductive dehalogenase-homologous genes in deep subseafloor sedimentary metagenomes.</title>
        <authorList>
            <person name="Kawai M."/>
            <person name="Futagami T."/>
            <person name="Toyoda A."/>
            <person name="Takaki Y."/>
            <person name="Nishi S."/>
            <person name="Hori S."/>
            <person name="Arai W."/>
            <person name="Tsubouchi T."/>
            <person name="Morono Y."/>
            <person name="Uchiyama I."/>
            <person name="Ito T."/>
            <person name="Fujiyama A."/>
            <person name="Inagaki F."/>
            <person name="Takami H."/>
        </authorList>
    </citation>
    <scope>NUCLEOTIDE SEQUENCE</scope>
    <source>
        <strain evidence="1">Expedition CK06-06</strain>
    </source>
</reference>
<dbReference type="EMBL" id="BARS01017168">
    <property type="protein sequence ID" value="GAF94971.1"/>
    <property type="molecule type" value="Genomic_DNA"/>
</dbReference>
<protein>
    <recommendedName>
        <fullName evidence="2">Phage virion morphogenesis protein</fullName>
    </recommendedName>
</protein>
<proteinExistence type="predicted"/>
<sequence length="124" mass="13535">GVEAASACVGRVSPQQNPGWVKRALVDAGKHVQGVARKEIRSGAGPPRHGTLTTRSGGLRRSIQLDRGPLPNAIDVRSDKFWALFHEEGLGRYPKRPFMAPALGKSEKEVGRIFEAELAKELRK</sequence>
<name>X0U6N4_9ZZZZ</name>
<organism evidence="1">
    <name type="scientific">marine sediment metagenome</name>
    <dbReference type="NCBI Taxonomy" id="412755"/>
    <lineage>
        <taxon>unclassified sequences</taxon>
        <taxon>metagenomes</taxon>
        <taxon>ecological metagenomes</taxon>
    </lineage>
</organism>
<evidence type="ECO:0008006" key="2">
    <source>
        <dbReference type="Google" id="ProtNLM"/>
    </source>
</evidence>
<accession>X0U6N4</accession>
<evidence type="ECO:0000313" key="1">
    <source>
        <dbReference type="EMBL" id="GAF94971.1"/>
    </source>
</evidence>
<gene>
    <name evidence="1" type="ORF">S01H1_28121</name>
</gene>